<keyword evidence="3" id="KW-1185">Reference proteome</keyword>
<reference evidence="2 3" key="2">
    <citation type="journal article" date="2013" name="Plant Cell Physiol.">
        <title>Rice Annotation Project Database (RAP-DB): an integrative and interactive database for rice genomics.</title>
        <authorList>
            <person name="Sakai H."/>
            <person name="Lee S.S."/>
            <person name="Tanaka T."/>
            <person name="Numa H."/>
            <person name="Kim J."/>
            <person name="Kawahara Y."/>
            <person name="Wakimoto H."/>
            <person name="Yang C.C."/>
            <person name="Iwamoto M."/>
            <person name="Abe T."/>
            <person name="Yamada Y."/>
            <person name="Muto A."/>
            <person name="Inokuchi H."/>
            <person name="Ikemura T."/>
            <person name="Matsumoto T."/>
            <person name="Sasaki T."/>
            <person name="Itoh T."/>
        </authorList>
    </citation>
    <scope>NUCLEOTIDE SEQUENCE [LARGE SCALE GENOMIC DNA]</scope>
    <source>
        <strain evidence="3">cv. Nipponbare</strain>
    </source>
</reference>
<organism evidence="2 3">
    <name type="scientific">Oryza sativa subsp. japonica</name>
    <name type="common">Rice</name>
    <dbReference type="NCBI Taxonomy" id="39947"/>
    <lineage>
        <taxon>Eukaryota</taxon>
        <taxon>Viridiplantae</taxon>
        <taxon>Streptophyta</taxon>
        <taxon>Embryophyta</taxon>
        <taxon>Tracheophyta</taxon>
        <taxon>Spermatophyta</taxon>
        <taxon>Magnoliopsida</taxon>
        <taxon>Liliopsida</taxon>
        <taxon>Poales</taxon>
        <taxon>Poaceae</taxon>
        <taxon>BOP clade</taxon>
        <taxon>Oryzoideae</taxon>
        <taxon>Oryzeae</taxon>
        <taxon>Oryzinae</taxon>
        <taxon>Oryza</taxon>
        <taxon>Oryza sativa</taxon>
    </lineage>
</organism>
<dbReference type="Proteomes" id="UP000059680">
    <property type="component" value="Chromosome 12"/>
</dbReference>
<evidence type="ECO:0000256" key="1">
    <source>
        <dbReference type="SAM" id="MobiDB-lite"/>
    </source>
</evidence>
<feature type="region of interest" description="Disordered" evidence="1">
    <location>
        <begin position="1"/>
        <end position="51"/>
    </location>
</feature>
<dbReference type="AlphaFoldDB" id="A0A0P0Y858"/>
<reference evidence="3" key="1">
    <citation type="journal article" date="2005" name="Nature">
        <title>The map-based sequence of the rice genome.</title>
        <authorList>
            <consortium name="International rice genome sequencing project (IRGSP)"/>
            <person name="Matsumoto T."/>
            <person name="Wu J."/>
            <person name="Kanamori H."/>
            <person name="Katayose Y."/>
            <person name="Fujisawa M."/>
            <person name="Namiki N."/>
            <person name="Mizuno H."/>
            <person name="Yamamoto K."/>
            <person name="Antonio B.A."/>
            <person name="Baba T."/>
            <person name="Sakata K."/>
            <person name="Nagamura Y."/>
            <person name="Aoki H."/>
            <person name="Arikawa K."/>
            <person name="Arita K."/>
            <person name="Bito T."/>
            <person name="Chiden Y."/>
            <person name="Fujitsuka N."/>
            <person name="Fukunaka R."/>
            <person name="Hamada M."/>
            <person name="Harada C."/>
            <person name="Hayashi A."/>
            <person name="Hijishita S."/>
            <person name="Honda M."/>
            <person name="Hosokawa S."/>
            <person name="Ichikawa Y."/>
            <person name="Idonuma A."/>
            <person name="Iijima M."/>
            <person name="Ikeda M."/>
            <person name="Ikeno M."/>
            <person name="Ito K."/>
            <person name="Ito S."/>
            <person name="Ito T."/>
            <person name="Ito Y."/>
            <person name="Ito Y."/>
            <person name="Iwabuchi A."/>
            <person name="Kamiya K."/>
            <person name="Karasawa W."/>
            <person name="Kurita K."/>
            <person name="Katagiri S."/>
            <person name="Kikuta A."/>
            <person name="Kobayashi H."/>
            <person name="Kobayashi N."/>
            <person name="Machita K."/>
            <person name="Maehara T."/>
            <person name="Masukawa M."/>
            <person name="Mizubayashi T."/>
            <person name="Mukai Y."/>
            <person name="Nagasaki H."/>
            <person name="Nagata Y."/>
            <person name="Naito S."/>
            <person name="Nakashima M."/>
            <person name="Nakama Y."/>
            <person name="Nakamichi Y."/>
            <person name="Nakamura M."/>
            <person name="Meguro A."/>
            <person name="Negishi M."/>
            <person name="Ohta I."/>
            <person name="Ohta T."/>
            <person name="Okamoto M."/>
            <person name="Ono N."/>
            <person name="Saji S."/>
            <person name="Sakaguchi M."/>
            <person name="Sakai K."/>
            <person name="Shibata M."/>
            <person name="Shimokawa T."/>
            <person name="Song J."/>
            <person name="Takazaki Y."/>
            <person name="Terasawa K."/>
            <person name="Tsugane M."/>
            <person name="Tsuji K."/>
            <person name="Ueda S."/>
            <person name="Waki K."/>
            <person name="Yamagata H."/>
            <person name="Yamamoto M."/>
            <person name="Yamamoto S."/>
            <person name="Yamane H."/>
            <person name="Yoshiki S."/>
            <person name="Yoshihara R."/>
            <person name="Yukawa K."/>
            <person name="Zhong H."/>
            <person name="Yano M."/>
            <person name="Yuan Q."/>
            <person name="Ouyang S."/>
            <person name="Liu J."/>
            <person name="Jones K.M."/>
            <person name="Gansberger K."/>
            <person name="Moffat K."/>
            <person name="Hill J."/>
            <person name="Bera J."/>
            <person name="Fadrosh D."/>
            <person name="Jin S."/>
            <person name="Johri S."/>
            <person name="Kim M."/>
            <person name="Overton L."/>
            <person name="Reardon M."/>
            <person name="Tsitrin T."/>
            <person name="Vuong H."/>
            <person name="Weaver B."/>
            <person name="Ciecko A."/>
            <person name="Tallon L."/>
            <person name="Jackson J."/>
            <person name="Pai G."/>
            <person name="Aken S.V."/>
            <person name="Utterback T."/>
            <person name="Reidmuller S."/>
            <person name="Feldblyum T."/>
            <person name="Hsiao J."/>
            <person name="Zismann V."/>
            <person name="Iobst S."/>
            <person name="de Vazeille A.R."/>
            <person name="Buell C.R."/>
            <person name="Ying K."/>
            <person name="Li Y."/>
            <person name="Lu T."/>
            <person name="Huang Y."/>
            <person name="Zhao Q."/>
            <person name="Feng Q."/>
            <person name="Zhang L."/>
            <person name="Zhu J."/>
            <person name="Weng Q."/>
            <person name="Mu J."/>
            <person name="Lu Y."/>
            <person name="Fan D."/>
            <person name="Liu Y."/>
            <person name="Guan J."/>
            <person name="Zhang Y."/>
            <person name="Yu S."/>
            <person name="Liu X."/>
            <person name="Zhang Y."/>
            <person name="Hong G."/>
            <person name="Han B."/>
            <person name="Choisne N."/>
            <person name="Demange N."/>
            <person name="Orjeda G."/>
            <person name="Samain S."/>
            <person name="Cattolico L."/>
            <person name="Pelletier E."/>
            <person name="Couloux A."/>
            <person name="Segurens B."/>
            <person name="Wincker P."/>
            <person name="D'Hont A."/>
            <person name="Scarpelli C."/>
            <person name="Weissenbach J."/>
            <person name="Salanoubat M."/>
            <person name="Quetier F."/>
            <person name="Yu Y."/>
            <person name="Kim H.R."/>
            <person name="Rambo T."/>
            <person name="Currie J."/>
            <person name="Collura K."/>
            <person name="Luo M."/>
            <person name="Yang T."/>
            <person name="Ammiraju J.S.S."/>
            <person name="Engler F."/>
            <person name="Soderlund C."/>
            <person name="Wing R.A."/>
            <person name="Palmer L.E."/>
            <person name="de la Bastide M."/>
            <person name="Spiegel L."/>
            <person name="Nascimento L."/>
            <person name="Zutavern T."/>
            <person name="O'Shaughnessy A."/>
            <person name="Dike S."/>
            <person name="Dedhia N."/>
            <person name="Preston R."/>
            <person name="Balija V."/>
            <person name="McCombie W.R."/>
            <person name="Chow T."/>
            <person name="Chen H."/>
            <person name="Chung M."/>
            <person name="Chen C."/>
            <person name="Shaw J."/>
            <person name="Wu H."/>
            <person name="Hsiao K."/>
            <person name="Chao Y."/>
            <person name="Chu M."/>
            <person name="Cheng C."/>
            <person name="Hour A."/>
            <person name="Lee P."/>
            <person name="Lin S."/>
            <person name="Lin Y."/>
            <person name="Liou J."/>
            <person name="Liu S."/>
            <person name="Hsing Y."/>
            <person name="Raghuvanshi S."/>
            <person name="Mohanty A."/>
            <person name="Bharti A.K."/>
            <person name="Gaur A."/>
            <person name="Gupta V."/>
            <person name="Kumar D."/>
            <person name="Ravi V."/>
            <person name="Vij S."/>
            <person name="Kapur A."/>
            <person name="Khurana P."/>
            <person name="Khurana P."/>
            <person name="Khurana J.P."/>
            <person name="Tyagi A.K."/>
            <person name="Gaikwad K."/>
            <person name="Singh A."/>
            <person name="Dalal V."/>
            <person name="Srivastava S."/>
            <person name="Dixit A."/>
            <person name="Pal A.K."/>
            <person name="Ghazi I.A."/>
            <person name="Yadav M."/>
            <person name="Pandit A."/>
            <person name="Bhargava A."/>
            <person name="Sureshbabu K."/>
            <person name="Batra K."/>
            <person name="Sharma T.R."/>
            <person name="Mohapatra T."/>
            <person name="Singh N.K."/>
            <person name="Messing J."/>
            <person name="Nelson A.B."/>
            <person name="Fuks G."/>
            <person name="Kavchok S."/>
            <person name="Keizer G."/>
            <person name="Linton E."/>
            <person name="Llaca V."/>
            <person name="Song R."/>
            <person name="Tanyolac B."/>
            <person name="Young S."/>
            <person name="Ho-Il K."/>
            <person name="Hahn J.H."/>
            <person name="Sangsakoo G."/>
            <person name="Vanavichit A."/>
            <person name="de Mattos Luiz.A.T."/>
            <person name="Zimmer P.D."/>
            <person name="Malone G."/>
            <person name="Dellagostin O."/>
            <person name="de Oliveira A.C."/>
            <person name="Bevan M."/>
            <person name="Bancroft I."/>
            <person name="Minx P."/>
            <person name="Cordum H."/>
            <person name="Wilson R."/>
            <person name="Cheng Z."/>
            <person name="Jin W."/>
            <person name="Jiang J."/>
            <person name="Leong S.A."/>
            <person name="Iwama H."/>
            <person name="Gojobori T."/>
            <person name="Itoh T."/>
            <person name="Niimura Y."/>
            <person name="Fujii Y."/>
            <person name="Habara T."/>
            <person name="Sakai H."/>
            <person name="Sato Y."/>
            <person name="Wilson G."/>
            <person name="Kumar K."/>
            <person name="McCouch S."/>
            <person name="Juretic N."/>
            <person name="Hoen D."/>
            <person name="Wright S."/>
            <person name="Bruskiewich R."/>
            <person name="Bureau T."/>
            <person name="Miyao A."/>
            <person name="Hirochika H."/>
            <person name="Nishikawa T."/>
            <person name="Kadowaki K."/>
            <person name="Sugiura M."/>
            <person name="Burr B."/>
            <person name="Sasaki T."/>
        </authorList>
    </citation>
    <scope>NUCLEOTIDE SEQUENCE [LARGE SCALE GENOMIC DNA]</scope>
    <source>
        <strain evidence="3">cv. Nipponbare</strain>
    </source>
</reference>
<dbReference type="EMBL" id="AP014968">
    <property type="protein sequence ID" value="BAT16339.1"/>
    <property type="molecule type" value="Genomic_DNA"/>
</dbReference>
<protein>
    <submittedName>
        <fullName evidence="2">Os12g0214600 protein</fullName>
    </submittedName>
</protein>
<evidence type="ECO:0000313" key="3">
    <source>
        <dbReference type="Proteomes" id="UP000059680"/>
    </source>
</evidence>
<name>A0A0P0Y858_ORYSJ</name>
<proteinExistence type="predicted"/>
<gene>
    <name evidence="2" type="ordered locus">Os12g0214600</name>
    <name evidence="2" type="ORF">OSNPB_120214600</name>
</gene>
<evidence type="ECO:0000313" key="2">
    <source>
        <dbReference type="EMBL" id="BAT16339.1"/>
    </source>
</evidence>
<dbReference type="InParanoid" id="A0A0P0Y858"/>
<accession>A0A0P0Y858</accession>
<feature type="compositionally biased region" description="Low complexity" evidence="1">
    <location>
        <begin position="18"/>
        <end position="42"/>
    </location>
</feature>
<sequence>MLGLDAGPASCGNGGLQGQQQPPLSRAQQQSRAVSSEGSSSRRCQRRSLERSRRCYLRAAVTAHRNTCDAPSARSTLCATIAAPFLRA</sequence>
<reference evidence="2 3" key="3">
    <citation type="journal article" date="2013" name="Rice">
        <title>Improvement of the Oryza sativa Nipponbare reference genome using next generation sequence and optical map data.</title>
        <authorList>
            <person name="Kawahara Y."/>
            <person name="de la Bastide M."/>
            <person name="Hamilton J.P."/>
            <person name="Kanamori H."/>
            <person name="McCombie W.R."/>
            <person name="Ouyang S."/>
            <person name="Schwartz D.C."/>
            <person name="Tanaka T."/>
            <person name="Wu J."/>
            <person name="Zhou S."/>
            <person name="Childs K.L."/>
            <person name="Davidson R.M."/>
            <person name="Lin H."/>
            <person name="Quesada-Ocampo L."/>
            <person name="Vaillancourt B."/>
            <person name="Sakai H."/>
            <person name="Lee S.S."/>
            <person name="Kim J."/>
            <person name="Numa H."/>
            <person name="Itoh T."/>
            <person name="Buell C.R."/>
            <person name="Matsumoto T."/>
        </authorList>
    </citation>
    <scope>NUCLEOTIDE SEQUENCE [LARGE SCALE GENOMIC DNA]</scope>
    <source>
        <strain evidence="3">cv. Nipponbare</strain>
    </source>
</reference>
<dbReference type="PaxDb" id="39947-A0A0P0Y858"/>